<evidence type="ECO:0000256" key="1">
    <source>
        <dbReference type="SAM" id="Phobius"/>
    </source>
</evidence>
<feature type="transmembrane region" description="Helical" evidence="1">
    <location>
        <begin position="133"/>
        <end position="160"/>
    </location>
</feature>
<name>A0AA40K3G7_9PEZI</name>
<feature type="transmembrane region" description="Helical" evidence="1">
    <location>
        <begin position="104"/>
        <end position="121"/>
    </location>
</feature>
<evidence type="ECO:0000313" key="3">
    <source>
        <dbReference type="Proteomes" id="UP001172159"/>
    </source>
</evidence>
<protein>
    <submittedName>
        <fullName evidence="2">Uncharacterized protein</fullName>
    </submittedName>
</protein>
<organism evidence="2 3">
    <name type="scientific">Apiosordaria backusii</name>
    <dbReference type="NCBI Taxonomy" id="314023"/>
    <lineage>
        <taxon>Eukaryota</taxon>
        <taxon>Fungi</taxon>
        <taxon>Dikarya</taxon>
        <taxon>Ascomycota</taxon>
        <taxon>Pezizomycotina</taxon>
        <taxon>Sordariomycetes</taxon>
        <taxon>Sordariomycetidae</taxon>
        <taxon>Sordariales</taxon>
        <taxon>Lasiosphaeriaceae</taxon>
        <taxon>Apiosordaria</taxon>
    </lineage>
</organism>
<evidence type="ECO:0000313" key="2">
    <source>
        <dbReference type="EMBL" id="KAK0744287.1"/>
    </source>
</evidence>
<reference evidence="2" key="1">
    <citation type="submission" date="2023-06" db="EMBL/GenBank/DDBJ databases">
        <title>Genome-scale phylogeny and comparative genomics of the fungal order Sordariales.</title>
        <authorList>
            <consortium name="Lawrence Berkeley National Laboratory"/>
            <person name="Hensen N."/>
            <person name="Bonometti L."/>
            <person name="Westerberg I."/>
            <person name="Brannstrom I.O."/>
            <person name="Guillou S."/>
            <person name="Cros-Aarteil S."/>
            <person name="Calhoun S."/>
            <person name="Haridas S."/>
            <person name="Kuo A."/>
            <person name="Mondo S."/>
            <person name="Pangilinan J."/>
            <person name="Riley R."/>
            <person name="Labutti K."/>
            <person name="Andreopoulos B."/>
            <person name="Lipzen A."/>
            <person name="Chen C."/>
            <person name="Yanf M."/>
            <person name="Daum C."/>
            <person name="Ng V."/>
            <person name="Clum A."/>
            <person name="Steindorff A."/>
            <person name="Ohm R."/>
            <person name="Martin F."/>
            <person name="Silar P."/>
            <person name="Natvig D."/>
            <person name="Lalanne C."/>
            <person name="Gautier V."/>
            <person name="Ament-Velasquez S.L."/>
            <person name="Kruys A."/>
            <person name="Hutchinson M.I."/>
            <person name="Powell A.J."/>
            <person name="Barry K."/>
            <person name="Miller A.N."/>
            <person name="Grigoriev I.V."/>
            <person name="Debuchy R."/>
            <person name="Gladieux P."/>
            <person name="Thoren M.H."/>
            <person name="Johannesson H."/>
        </authorList>
    </citation>
    <scope>NUCLEOTIDE SEQUENCE</scope>
    <source>
        <strain evidence="2">CBS 540.89</strain>
    </source>
</reference>
<gene>
    <name evidence="2" type="ORF">B0T21DRAFT_357543</name>
</gene>
<keyword evidence="1" id="KW-0472">Membrane</keyword>
<dbReference type="Proteomes" id="UP001172159">
    <property type="component" value="Unassembled WGS sequence"/>
</dbReference>
<accession>A0AA40K3G7</accession>
<keyword evidence="1" id="KW-1133">Transmembrane helix</keyword>
<comment type="caution">
    <text evidence="2">The sequence shown here is derived from an EMBL/GenBank/DDBJ whole genome shotgun (WGS) entry which is preliminary data.</text>
</comment>
<sequence length="193" mass="22288">MAVRPWYWISTERCAGRRRTVLSWNRIATKRHTGRWRNTVRPRCRKTTKWGRARWHPHPRESMRWCRWSHKWRPQKWRRLFLLLLLLVLHHSSRGDVIHGLRIVVLILPGLLCNHLVLSNVPDGLVVEINAGVLVMLVVAIVLITATTTTTIPLAFVVFFPGLSRGPFVLGALGCGDLGFGTHWCCGSTQYWE</sequence>
<dbReference type="EMBL" id="JAUKTV010000002">
    <property type="protein sequence ID" value="KAK0744287.1"/>
    <property type="molecule type" value="Genomic_DNA"/>
</dbReference>
<proteinExistence type="predicted"/>
<keyword evidence="3" id="KW-1185">Reference proteome</keyword>
<dbReference type="AlphaFoldDB" id="A0AA40K3G7"/>
<keyword evidence="1" id="KW-0812">Transmembrane</keyword>